<proteinExistence type="predicted"/>
<accession>A0AAV7HF16</accession>
<evidence type="ECO:0000313" key="3">
    <source>
        <dbReference type="EMBL" id="KAH0466384.1"/>
    </source>
</evidence>
<dbReference type="Proteomes" id="UP000775213">
    <property type="component" value="Unassembled WGS sequence"/>
</dbReference>
<evidence type="ECO:0000256" key="1">
    <source>
        <dbReference type="SAM" id="Coils"/>
    </source>
</evidence>
<dbReference type="PANTHER" id="PTHR47747">
    <property type="entry name" value="RIBONUCLEASE P PROTEIN SUBUNIT P38-LIKE PROTEIN"/>
    <property type="match status" value="1"/>
</dbReference>
<reference evidence="3 4" key="1">
    <citation type="journal article" date="2021" name="Hortic Res">
        <title>Chromosome-scale assembly of the Dendrobium chrysotoxum genome enhances the understanding of orchid evolution.</title>
        <authorList>
            <person name="Zhang Y."/>
            <person name="Zhang G.Q."/>
            <person name="Zhang D."/>
            <person name="Liu X.D."/>
            <person name="Xu X.Y."/>
            <person name="Sun W.H."/>
            <person name="Yu X."/>
            <person name="Zhu X."/>
            <person name="Wang Z.W."/>
            <person name="Zhao X."/>
            <person name="Zhong W.Y."/>
            <person name="Chen H."/>
            <person name="Yin W.L."/>
            <person name="Huang T."/>
            <person name="Niu S.C."/>
            <person name="Liu Z.J."/>
        </authorList>
    </citation>
    <scope>NUCLEOTIDE SEQUENCE [LARGE SCALE GENOMIC DNA]</scope>
    <source>
        <strain evidence="3">Lindl</strain>
    </source>
</reference>
<keyword evidence="4" id="KW-1185">Reference proteome</keyword>
<dbReference type="EMBL" id="JAGFBR010000006">
    <property type="protein sequence ID" value="KAH0466384.1"/>
    <property type="molecule type" value="Genomic_DNA"/>
</dbReference>
<sequence>MAVEEEYLNPKPSSHSMEEASSPLLSSYLGLSFSVFLAFLPRSSLSYVFSLQSRNRILSLKLFHAEEQLRQMRSRRKEDSKANARVAEIFASHRHAWQQEEKRLLHRIEAAADEIATLRSQIGDMERSQAELRCSVERLQRELAERDEMLDFMSRRAELEEGEEMGIRNKDAEEVLGDDEDNEGGSSDDYSWMGRIRAPEGMDPVSDACFIDRGEDFEKMAMMYFRENGFGPDFLPPSEISKRWMESPKGAWQVSKYKGVTCTSMVNEDFGGEQGGLGNRRMLSDEDIGSECRRACRAKVAQLIHEDVQFDSHESTYPMKHLVARRDYPWKVSSDAAGVSSKLKLLEQDLSNLEKLDKGELSKVPLLLRKQARRYRSLAEKIDDLCRKMQLSETCEPSMSPDFRTQRQTEFLVEAFRLQHRANETRQKLNALHTELIGQAKLAMRRSLDSIRSNFKEIQRNLEIWLARIMGDLEGVLARDGNSRVRDYYISRYPFVR</sequence>
<feature type="coiled-coil region" evidence="1">
    <location>
        <begin position="101"/>
        <end position="156"/>
    </location>
</feature>
<feature type="compositionally biased region" description="Acidic residues" evidence="2">
    <location>
        <begin position="174"/>
        <end position="183"/>
    </location>
</feature>
<comment type="caution">
    <text evidence="3">The sequence shown here is derived from an EMBL/GenBank/DDBJ whole genome shotgun (WGS) entry which is preliminary data.</text>
</comment>
<keyword evidence="1" id="KW-0175">Coiled coil</keyword>
<evidence type="ECO:0000256" key="2">
    <source>
        <dbReference type="SAM" id="MobiDB-lite"/>
    </source>
</evidence>
<gene>
    <name evidence="3" type="ORF">IEQ34_006487</name>
</gene>
<feature type="coiled-coil region" evidence="1">
    <location>
        <begin position="336"/>
        <end position="388"/>
    </location>
</feature>
<protein>
    <submittedName>
        <fullName evidence="3">Uncharacterized protein</fullName>
    </submittedName>
</protein>
<dbReference type="AlphaFoldDB" id="A0AAV7HF16"/>
<evidence type="ECO:0000313" key="4">
    <source>
        <dbReference type="Proteomes" id="UP000775213"/>
    </source>
</evidence>
<feature type="compositionally biased region" description="Basic and acidic residues" evidence="2">
    <location>
        <begin position="160"/>
        <end position="173"/>
    </location>
</feature>
<dbReference type="PANTHER" id="PTHR47747:SF3">
    <property type="entry name" value="OS03G0853600 PROTEIN"/>
    <property type="match status" value="1"/>
</dbReference>
<feature type="region of interest" description="Disordered" evidence="2">
    <location>
        <begin position="160"/>
        <end position="190"/>
    </location>
</feature>
<name>A0AAV7HF16_DENCH</name>
<organism evidence="3 4">
    <name type="scientific">Dendrobium chrysotoxum</name>
    <name type="common">Orchid</name>
    <dbReference type="NCBI Taxonomy" id="161865"/>
    <lineage>
        <taxon>Eukaryota</taxon>
        <taxon>Viridiplantae</taxon>
        <taxon>Streptophyta</taxon>
        <taxon>Embryophyta</taxon>
        <taxon>Tracheophyta</taxon>
        <taxon>Spermatophyta</taxon>
        <taxon>Magnoliopsida</taxon>
        <taxon>Liliopsida</taxon>
        <taxon>Asparagales</taxon>
        <taxon>Orchidaceae</taxon>
        <taxon>Epidendroideae</taxon>
        <taxon>Malaxideae</taxon>
        <taxon>Dendrobiinae</taxon>
        <taxon>Dendrobium</taxon>
    </lineage>
</organism>